<organism evidence="4 5">
    <name type="scientific">Nocardioides anomalus</name>
    <dbReference type="NCBI Taxonomy" id="2712223"/>
    <lineage>
        <taxon>Bacteria</taxon>
        <taxon>Bacillati</taxon>
        <taxon>Actinomycetota</taxon>
        <taxon>Actinomycetes</taxon>
        <taxon>Propionibacteriales</taxon>
        <taxon>Nocardioidaceae</taxon>
        <taxon>Nocardioides</taxon>
    </lineage>
</organism>
<name>A0A6G6WFA1_9ACTN</name>
<dbReference type="RefSeq" id="WP_165234319.1">
    <property type="nucleotide sequence ID" value="NZ_CP049257.1"/>
</dbReference>
<accession>A0A6G6WFA1</accession>
<keyword evidence="2" id="KW-0560">Oxidoreductase</keyword>
<dbReference type="Proteomes" id="UP000502996">
    <property type="component" value="Chromosome"/>
</dbReference>
<dbReference type="PANTHER" id="PTHR44196">
    <property type="entry name" value="DEHYDROGENASE/REDUCTASE SDR FAMILY MEMBER 7B"/>
    <property type="match status" value="1"/>
</dbReference>
<dbReference type="PANTHER" id="PTHR44196:SF1">
    <property type="entry name" value="DEHYDROGENASE_REDUCTASE SDR FAMILY MEMBER 7B"/>
    <property type="match status" value="1"/>
</dbReference>
<dbReference type="InterPro" id="IPR020904">
    <property type="entry name" value="Sc_DH/Rdtase_CS"/>
</dbReference>
<evidence type="ECO:0000259" key="3">
    <source>
        <dbReference type="SMART" id="SM00822"/>
    </source>
</evidence>
<dbReference type="GO" id="GO:0016491">
    <property type="term" value="F:oxidoreductase activity"/>
    <property type="evidence" value="ECO:0007669"/>
    <property type="project" value="UniProtKB-KW"/>
</dbReference>
<dbReference type="InterPro" id="IPR036291">
    <property type="entry name" value="NAD(P)-bd_dom_sf"/>
</dbReference>
<dbReference type="EMBL" id="CP049257">
    <property type="protein sequence ID" value="QIG43912.1"/>
    <property type="molecule type" value="Genomic_DNA"/>
</dbReference>
<feature type="domain" description="Ketoreductase" evidence="3">
    <location>
        <begin position="24"/>
        <end position="198"/>
    </location>
</feature>
<dbReference type="SMART" id="SM00822">
    <property type="entry name" value="PKS_KR"/>
    <property type="match status" value="1"/>
</dbReference>
<reference evidence="4 5" key="1">
    <citation type="submission" date="2020-02" db="EMBL/GenBank/DDBJ databases">
        <title>Full genome sequence of Nocardioides sp. R-3366.</title>
        <authorList>
            <person name="Im W.-T."/>
        </authorList>
    </citation>
    <scope>NUCLEOTIDE SEQUENCE [LARGE SCALE GENOMIC DNA]</scope>
    <source>
        <strain evidence="4 5">R-3366</strain>
    </source>
</reference>
<protein>
    <submittedName>
        <fullName evidence="4">SDR family NAD(P)-dependent oxidoreductase</fullName>
    </submittedName>
</protein>
<dbReference type="KEGG" id="nano:G5V58_15050"/>
<dbReference type="AlphaFoldDB" id="A0A6G6WFA1"/>
<evidence type="ECO:0000256" key="2">
    <source>
        <dbReference type="ARBA" id="ARBA00023002"/>
    </source>
</evidence>
<dbReference type="PRINTS" id="PR00081">
    <property type="entry name" value="GDHRDH"/>
</dbReference>
<evidence type="ECO:0000313" key="5">
    <source>
        <dbReference type="Proteomes" id="UP000502996"/>
    </source>
</evidence>
<comment type="similarity">
    <text evidence="1">Belongs to the short-chain dehydrogenases/reductases (SDR) family.</text>
</comment>
<dbReference type="InterPro" id="IPR002347">
    <property type="entry name" value="SDR_fam"/>
</dbReference>
<dbReference type="InterPro" id="IPR057326">
    <property type="entry name" value="KR_dom"/>
</dbReference>
<gene>
    <name evidence="4" type="ORF">G5V58_15050</name>
</gene>
<evidence type="ECO:0000313" key="4">
    <source>
        <dbReference type="EMBL" id="QIG43912.1"/>
    </source>
</evidence>
<sequence>MQGLVPVRVLAAAGLRVPGGSGPHVVLVTGASSGIGRATALLAAERGDRVALMARSEGALDDLADECVAAGAESADVVTADVTDDASVARVVDDLVERHGRIDAVLHCAGVVTYGRTEDVAADDFEQVVSTNLLGSATVARHVIPVLRRQRYGVLVLVGSLLGHVAVPDMTPYVVSKWGVRALAKQLSLENADLPDVHVVHVAPGSVDTPIYGNALDSAGAVNTPPPPVISPERVARVIYRQLRFPTAESQTAFSNYAMIWTHNLLPFVWRRAVGPVFRAVSHKG</sequence>
<evidence type="ECO:0000256" key="1">
    <source>
        <dbReference type="ARBA" id="ARBA00006484"/>
    </source>
</evidence>
<dbReference type="SUPFAM" id="SSF51735">
    <property type="entry name" value="NAD(P)-binding Rossmann-fold domains"/>
    <property type="match status" value="1"/>
</dbReference>
<dbReference type="Gene3D" id="3.40.50.720">
    <property type="entry name" value="NAD(P)-binding Rossmann-like Domain"/>
    <property type="match status" value="1"/>
</dbReference>
<keyword evidence="5" id="KW-1185">Reference proteome</keyword>
<dbReference type="PROSITE" id="PS00061">
    <property type="entry name" value="ADH_SHORT"/>
    <property type="match status" value="1"/>
</dbReference>
<dbReference type="Pfam" id="PF00106">
    <property type="entry name" value="adh_short"/>
    <property type="match status" value="1"/>
</dbReference>
<dbReference type="GO" id="GO:0016020">
    <property type="term" value="C:membrane"/>
    <property type="evidence" value="ECO:0007669"/>
    <property type="project" value="TreeGrafter"/>
</dbReference>
<proteinExistence type="inferred from homology"/>